<dbReference type="InterPro" id="IPR014710">
    <property type="entry name" value="RmlC-like_jellyroll"/>
</dbReference>
<accession>A0AAV4LMG5</accession>
<reference evidence="11 12" key="1">
    <citation type="submission" date="2021-06" db="EMBL/GenBank/DDBJ databases">
        <title>Genome sequence of Babesia caballi.</title>
        <authorList>
            <person name="Yamagishi J."/>
            <person name="Kidaka T."/>
            <person name="Ochi A."/>
        </authorList>
    </citation>
    <scope>NUCLEOTIDE SEQUENCE [LARGE SCALE GENOMIC DNA]</scope>
    <source>
        <strain evidence="11">USDA-D6B2</strain>
    </source>
</reference>
<dbReference type="Pfam" id="PF20511">
    <property type="entry name" value="PMI_typeI_cat"/>
    <property type="match status" value="2"/>
</dbReference>
<dbReference type="InterPro" id="IPR011051">
    <property type="entry name" value="RmlC_Cupin_sf"/>
</dbReference>
<dbReference type="GO" id="GO:0004476">
    <property type="term" value="F:mannose-6-phosphate isomerase activity"/>
    <property type="evidence" value="ECO:0007669"/>
    <property type="project" value="UniProtKB-EC"/>
</dbReference>
<dbReference type="RefSeq" id="XP_067713287.1">
    <property type="nucleotide sequence ID" value="XM_067857186.1"/>
</dbReference>
<organism evidence="11 12">
    <name type="scientific">Babesia caballi</name>
    <dbReference type="NCBI Taxonomy" id="5871"/>
    <lineage>
        <taxon>Eukaryota</taxon>
        <taxon>Sar</taxon>
        <taxon>Alveolata</taxon>
        <taxon>Apicomplexa</taxon>
        <taxon>Aconoidasida</taxon>
        <taxon>Piroplasmida</taxon>
        <taxon>Babesiidae</taxon>
        <taxon>Babesia</taxon>
    </lineage>
</organism>
<dbReference type="InterPro" id="IPR046457">
    <property type="entry name" value="PMI_typeI_cat"/>
</dbReference>
<dbReference type="AlphaFoldDB" id="A0AAV4LMG5"/>
<dbReference type="NCBIfam" id="TIGR00218">
    <property type="entry name" value="manA"/>
    <property type="match status" value="1"/>
</dbReference>
<comment type="similarity">
    <text evidence="3">Belongs to the mannose-6-phosphate isomerase type 1 family.</text>
</comment>
<proteinExistence type="inferred from homology"/>
<keyword evidence="12" id="KW-1185">Reference proteome</keyword>
<dbReference type="InterPro" id="IPR001250">
    <property type="entry name" value="Man6P_Isoase-1"/>
</dbReference>
<comment type="catalytic activity">
    <reaction evidence="1">
        <text>D-mannose 6-phosphate = D-fructose 6-phosphate</text>
        <dbReference type="Rhea" id="RHEA:12356"/>
        <dbReference type="ChEBI" id="CHEBI:58735"/>
        <dbReference type="ChEBI" id="CHEBI:61527"/>
        <dbReference type="EC" id="5.3.1.8"/>
    </reaction>
</comment>
<dbReference type="GO" id="GO:0008270">
    <property type="term" value="F:zinc ion binding"/>
    <property type="evidence" value="ECO:0007669"/>
    <property type="project" value="InterPro"/>
</dbReference>
<protein>
    <recommendedName>
        <fullName evidence="4">mannose-6-phosphate isomerase</fullName>
        <ecNumber evidence="4">5.3.1.8</ecNumber>
    </recommendedName>
</protein>
<feature type="binding site" evidence="9">
    <location>
        <position position="151"/>
    </location>
    <ligand>
        <name>Zn(2+)</name>
        <dbReference type="ChEBI" id="CHEBI:29105"/>
    </ligand>
</feature>
<dbReference type="CDD" id="cd07011">
    <property type="entry name" value="cupin_PMI_type_I_N"/>
    <property type="match status" value="1"/>
</dbReference>
<dbReference type="PIRSF" id="PIRSF001480">
    <property type="entry name" value="Mannose-6-phosphate_isomerase"/>
    <property type="match status" value="1"/>
</dbReference>
<evidence type="ECO:0000256" key="8">
    <source>
        <dbReference type="PIRSR" id="PIRSR001480-1"/>
    </source>
</evidence>
<comment type="cofactor">
    <cofactor evidence="9">
        <name>Zn(2+)</name>
        <dbReference type="ChEBI" id="CHEBI:29105"/>
    </cofactor>
    <text evidence="9">Binds 1 zinc ion per subunit.</text>
</comment>
<dbReference type="Gene3D" id="2.60.120.10">
    <property type="entry name" value="Jelly Rolls"/>
    <property type="match status" value="3"/>
</dbReference>
<evidence type="ECO:0000256" key="6">
    <source>
        <dbReference type="ARBA" id="ARBA00022833"/>
    </source>
</evidence>
<comment type="caution">
    <text evidence="11">The sequence shown here is derived from an EMBL/GenBank/DDBJ whole genome shotgun (WGS) entry which is preliminary data.</text>
</comment>
<dbReference type="Proteomes" id="UP001497744">
    <property type="component" value="Unassembled WGS sequence"/>
</dbReference>
<evidence type="ECO:0000259" key="10">
    <source>
        <dbReference type="Pfam" id="PF20511"/>
    </source>
</evidence>
<evidence type="ECO:0000313" key="11">
    <source>
        <dbReference type="EMBL" id="GIX61216.1"/>
    </source>
</evidence>
<dbReference type="EMBL" id="BPLF01000001">
    <property type="protein sequence ID" value="GIX61216.1"/>
    <property type="molecule type" value="Genomic_DNA"/>
</dbReference>
<dbReference type="PANTHER" id="PTHR10309">
    <property type="entry name" value="MANNOSE-6-PHOSPHATE ISOMERASE"/>
    <property type="match status" value="1"/>
</dbReference>
<sequence>MEGVCHCIYLITPVVRNYDWGMPARSSLVYRLHAHGAPGACLGNLENTPFAELWIGDHDSAPCKVQQLRSHVTGEDGLQFRANDCNGVAVNEAAAAAAGESPGTGPEAAPVERLSAVYRRMGMQLFGREVIGPRILLKVLSIARPLSLQVHPDPECALRMYSQKHPSIVDSQAKPEMSVALTRFRAMCGLRPLGEIVSYAERYPPFARMIGGLLEEMRQAEGGNCGGTYYRLCERLLLEQEELAAVDALVDLVKQRPERDLSEEVFLTLNGTYGTEYAIVFAFVLNCIEVQRGDAFFIPPNTLHSYISGDCVELMNNSDNVIRGGLTSKATDSKAVLELIGREVEKGNAFPQAIDYVRSEEVSSYVVRYQPSHPLCNFAVWRFVVPPKTRVAQNFNNGDQPFLCLVVEVHGDVRVSCGTAVGAAKQNEGSMCIESFSVVTGDAFFMCPNLTLDVANNGDSDFVLYLGTET</sequence>
<keyword evidence="5 9" id="KW-0479">Metal-binding</keyword>
<evidence type="ECO:0000256" key="9">
    <source>
        <dbReference type="PIRSR" id="PIRSR001480-2"/>
    </source>
</evidence>
<keyword evidence="7 11" id="KW-0413">Isomerase</keyword>
<dbReference type="GO" id="GO:0005829">
    <property type="term" value="C:cytosol"/>
    <property type="evidence" value="ECO:0007669"/>
    <property type="project" value="TreeGrafter"/>
</dbReference>
<feature type="active site" evidence="8">
    <location>
        <position position="323"/>
    </location>
</feature>
<name>A0AAV4LMG5_BABCB</name>
<dbReference type="SUPFAM" id="SSF51182">
    <property type="entry name" value="RmlC-like cupins"/>
    <property type="match status" value="2"/>
</dbReference>
<dbReference type="PANTHER" id="PTHR10309:SF0">
    <property type="entry name" value="MANNOSE-6-PHOSPHATE ISOMERASE"/>
    <property type="match status" value="1"/>
</dbReference>
<evidence type="ECO:0000256" key="3">
    <source>
        <dbReference type="ARBA" id="ARBA00010772"/>
    </source>
</evidence>
<dbReference type="GeneID" id="94192699"/>
<evidence type="ECO:0000256" key="4">
    <source>
        <dbReference type="ARBA" id="ARBA00011956"/>
    </source>
</evidence>
<evidence type="ECO:0000313" key="12">
    <source>
        <dbReference type="Proteomes" id="UP001497744"/>
    </source>
</evidence>
<evidence type="ECO:0000256" key="7">
    <source>
        <dbReference type="ARBA" id="ARBA00023235"/>
    </source>
</evidence>
<dbReference type="EC" id="5.3.1.8" evidence="4"/>
<dbReference type="GO" id="GO:0009298">
    <property type="term" value="P:GDP-mannose biosynthetic process"/>
    <property type="evidence" value="ECO:0007669"/>
    <property type="project" value="InterPro"/>
</dbReference>
<feature type="binding site" evidence="9">
    <location>
        <position position="304"/>
    </location>
    <ligand>
        <name>Zn(2+)</name>
        <dbReference type="ChEBI" id="CHEBI:29105"/>
    </ligand>
</feature>
<dbReference type="PRINTS" id="PR00714">
    <property type="entry name" value="MAN6PISMRASE"/>
</dbReference>
<gene>
    <name evidence="11" type="ORF">BcabD6B2_06510</name>
</gene>
<feature type="binding site" evidence="9">
    <location>
        <position position="176"/>
    </location>
    <ligand>
        <name>Zn(2+)</name>
        <dbReference type="ChEBI" id="CHEBI:29105"/>
    </ligand>
</feature>
<feature type="domain" description="Phosphomannose isomerase type I catalytic" evidence="10">
    <location>
        <begin position="135"/>
        <end position="193"/>
    </location>
</feature>
<feature type="binding site" evidence="9">
    <location>
        <position position="149"/>
    </location>
    <ligand>
        <name>Zn(2+)</name>
        <dbReference type="ChEBI" id="CHEBI:29105"/>
    </ligand>
</feature>
<evidence type="ECO:0000256" key="1">
    <source>
        <dbReference type="ARBA" id="ARBA00000757"/>
    </source>
</evidence>
<dbReference type="InterPro" id="IPR016305">
    <property type="entry name" value="Mannose-6-P_Isomerase"/>
</dbReference>
<comment type="pathway">
    <text evidence="2">Nucleotide-sugar biosynthesis; GDP-alpha-D-mannose biosynthesis; alpha-D-mannose 1-phosphate from D-fructose 6-phosphate: step 1/2.</text>
</comment>
<keyword evidence="6 9" id="KW-0862">Zinc</keyword>
<feature type="domain" description="Phosphomannose isomerase type I catalytic" evidence="10">
    <location>
        <begin position="11"/>
        <end position="69"/>
    </location>
</feature>
<dbReference type="GO" id="GO:0005975">
    <property type="term" value="P:carbohydrate metabolic process"/>
    <property type="evidence" value="ECO:0007669"/>
    <property type="project" value="InterPro"/>
</dbReference>
<evidence type="ECO:0000256" key="2">
    <source>
        <dbReference type="ARBA" id="ARBA00004666"/>
    </source>
</evidence>
<evidence type="ECO:0000256" key="5">
    <source>
        <dbReference type="ARBA" id="ARBA00022723"/>
    </source>
</evidence>